<dbReference type="Proteomes" id="UP001374584">
    <property type="component" value="Unassembled WGS sequence"/>
</dbReference>
<organism evidence="1 2">
    <name type="scientific">Phaseolus coccineus</name>
    <name type="common">Scarlet runner bean</name>
    <name type="synonym">Phaseolus multiflorus</name>
    <dbReference type="NCBI Taxonomy" id="3886"/>
    <lineage>
        <taxon>Eukaryota</taxon>
        <taxon>Viridiplantae</taxon>
        <taxon>Streptophyta</taxon>
        <taxon>Embryophyta</taxon>
        <taxon>Tracheophyta</taxon>
        <taxon>Spermatophyta</taxon>
        <taxon>Magnoliopsida</taxon>
        <taxon>eudicotyledons</taxon>
        <taxon>Gunneridae</taxon>
        <taxon>Pentapetalae</taxon>
        <taxon>rosids</taxon>
        <taxon>fabids</taxon>
        <taxon>Fabales</taxon>
        <taxon>Fabaceae</taxon>
        <taxon>Papilionoideae</taxon>
        <taxon>50 kb inversion clade</taxon>
        <taxon>NPAAA clade</taxon>
        <taxon>indigoferoid/millettioid clade</taxon>
        <taxon>Phaseoleae</taxon>
        <taxon>Phaseolus</taxon>
    </lineage>
</organism>
<keyword evidence="2" id="KW-1185">Reference proteome</keyword>
<evidence type="ECO:0000313" key="1">
    <source>
        <dbReference type="EMBL" id="KAK7366958.1"/>
    </source>
</evidence>
<comment type="caution">
    <text evidence="1">The sequence shown here is derived from an EMBL/GenBank/DDBJ whole genome shotgun (WGS) entry which is preliminary data.</text>
</comment>
<reference evidence="1 2" key="1">
    <citation type="submission" date="2024-01" db="EMBL/GenBank/DDBJ databases">
        <title>The genomes of 5 underutilized Papilionoideae crops provide insights into root nodulation and disease resistanc.</title>
        <authorList>
            <person name="Jiang F."/>
        </authorList>
    </citation>
    <scope>NUCLEOTIDE SEQUENCE [LARGE SCALE GENOMIC DNA]</scope>
    <source>
        <strain evidence="1">JINMINGXINNONG_FW02</strain>
        <tissue evidence="1">Leaves</tissue>
    </source>
</reference>
<gene>
    <name evidence="1" type="ORF">VNO80_08962</name>
</gene>
<protein>
    <submittedName>
        <fullName evidence="1">Uncharacterized protein</fullName>
    </submittedName>
</protein>
<dbReference type="Gene3D" id="1.20.120.1750">
    <property type="match status" value="1"/>
</dbReference>
<dbReference type="EMBL" id="JAYMYR010000004">
    <property type="protein sequence ID" value="KAK7366958.1"/>
    <property type="molecule type" value="Genomic_DNA"/>
</dbReference>
<proteinExistence type="predicted"/>
<evidence type="ECO:0000313" key="2">
    <source>
        <dbReference type="Proteomes" id="UP001374584"/>
    </source>
</evidence>
<name>A0AAN9NAJ7_PHACN</name>
<dbReference type="AlphaFoldDB" id="A0AAN9NAJ7"/>
<dbReference type="SUPFAM" id="SSF57850">
    <property type="entry name" value="RING/U-box"/>
    <property type="match status" value="1"/>
</dbReference>
<accession>A0AAN9NAJ7</accession>
<sequence length="133" mass="15258">MKPRRHSMHESRYEASDFAEPSKFISFKGKKRRECEKINEMLSMKEIHRGSKLCPSCDMVICRTEGCNKMKCGICYRCNKAIDPSDPYGHSRILHELTFFFIQGTVHVSCSHEKWLSPGRAHKSSPGGRTFTG</sequence>